<sequence length="174" mass="18751">MFDSKPTQTRLSVVNSLLKKAILGTAPVAVIFGGAVPGLSQTPDLPQPSSETVCTYDLDSKFPDPLGARASLTIETSAGNTTFIYERLPATVSSDRSDVRADVDNKRTLMLYETPLADARQLLLDDSTYYAVLLGLAPEDPFVARGFEMIDQSLACVEESRDAAELSAPQPRVP</sequence>
<reference evidence="2" key="1">
    <citation type="submission" date="2018-04" db="EMBL/GenBank/DDBJ databases">
        <authorList>
            <person name="Cornet L."/>
        </authorList>
    </citation>
    <scope>NUCLEOTIDE SEQUENCE [LARGE SCALE GENOMIC DNA]</scope>
</reference>
<reference evidence="1 2" key="2">
    <citation type="submission" date="2018-06" db="EMBL/GenBank/DDBJ databases">
        <title>Metagenomic assembly of (sub)arctic Cyanobacteria and their associated microbiome from non-axenic cultures.</title>
        <authorList>
            <person name="Baurain D."/>
        </authorList>
    </citation>
    <scope>NUCLEOTIDE SEQUENCE [LARGE SCALE GENOMIC DNA]</scope>
    <source>
        <strain evidence="1">ULC129bin1</strain>
    </source>
</reference>
<protein>
    <submittedName>
        <fullName evidence="1">Uncharacterized protein</fullName>
    </submittedName>
</protein>
<dbReference type="EMBL" id="QBMC01000073">
    <property type="protein sequence ID" value="PZO17018.1"/>
    <property type="molecule type" value="Genomic_DNA"/>
</dbReference>
<comment type="caution">
    <text evidence="1">The sequence shown here is derived from an EMBL/GenBank/DDBJ whole genome shotgun (WGS) entry which is preliminary data.</text>
</comment>
<evidence type="ECO:0000313" key="2">
    <source>
        <dbReference type="Proteomes" id="UP000249354"/>
    </source>
</evidence>
<evidence type="ECO:0000313" key="1">
    <source>
        <dbReference type="EMBL" id="PZO17018.1"/>
    </source>
</evidence>
<dbReference type="AlphaFoldDB" id="A0A2W4WCU6"/>
<dbReference type="Proteomes" id="UP000249354">
    <property type="component" value="Unassembled WGS sequence"/>
</dbReference>
<name>A0A2W4WCU6_9CYAN</name>
<accession>A0A2W4WCU6</accession>
<organism evidence="1 2">
    <name type="scientific">Leptolyngbya foveolarum</name>
    <dbReference type="NCBI Taxonomy" id="47253"/>
    <lineage>
        <taxon>Bacteria</taxon>
        <taxon>Bacillati</taxon>
        <taxon>Cyanobacteriota</taxon>
        <taxon>Cyanophyceae</taxon>
        <taxon>Leptolyngbyales</taxon>
        <taxon>Leptolyngbyaceae</taxon>
        <taxon>Leptolyngbya group</taxon>
        <taxon>Leptolyngbya</taxon>
    </lineage>
</organism>
<gene>
    <name evidence="1" type="ORF">DCF25_11740</name>
</gene>
<proteinExistence type="predicted"/>